<gene>
    <name evidence="7" type="ORF">F1654_07775</name>
</gene>
<dbReference type="RefSeq" id="WP_150022959.1">
    <property type="nucleotide sequence ID" value="NZ_VWOJ01000002.1"/>
</dbReference>
<protein>
    <recommendedName>
        <fullName evidence="2">protein-tyrosine-phosphatase</fullName>
        <ecNumber evidence="2">3.1.3.48</ecNumber>
    </recommendedName>
</protein>
<keyword evidence="8" id="KW-1185">Reference proteome</keyword>
<dbReference type="Pfam" id="PF01451">
    <property type="entry name" value="LMWPc"/>
    <property type="match status" value="1"/>
</dbReference>
<dbReference type="Gene3D" id="3.40.50.2300">
    <property type="match status" value="1"/>
</dbReference>
<dbReference type="CDD" id="cd16343">
    <property type="entry name" value="LMWPTP"/>
    <property type="match status" value="1"/>
</dbReference>
<dbReference type="EC" id="3.1.3.48" evidence="2"/>
<evidence type="ECO:0000313" key="8">
    <source>
        <dbReference type="Proteomes" id="UP000325122"/>
    </source>
</evidence>
<organism evidence="7 8">
    <name type="scientific">Alkalicaulis satelles</name>
    <dbReference type="NCBI Taxonomy" id="2609175"/>
    <lineage>
        <taxon>Bacteria</taxon>
        <taxon>Pseudomonadati</taxon>
        <taxon>Pseudomonadota</taxon>
        <taxon>Alphaproteobacteria</taxon>
        <taxon>Maricaulales</taxon>
        <taxon>Maricaulaceae</taxon>
        <taxon>Alkalicaulis</taxon>
    </lineage>
</organism>
<dbReference type="PANTHER" id="PTHR11717:SF7">
    <property type="entry name" value="LOW MOLECULAR WEIGHT PHOSPHOTYROSINE PROTEIN PHOSPHATASE"/>
    <property type="match status" value="1"/>
</dbReference>
<dbReference type="PRINTS" id="PR00719">
    <property type="entry name" value="LMWPTPASE"/>
</dbReference>
<dbReference type="InterPro" id="IPR017867">
    <property type="entry name" value="Tyr_phospatase_low_mol_wt"/>
</dbReference>
<dbReference type="AlphaFoldDB" id="A0A5M6ZN22"/>
<dbReference type="InterPro" id="IPR023485">
    <property type="entry name" value="Ptyr_pPase"/>
</dbReference>
<evidence type="ECO:0000259" key="6">
    <source>
        <dbReference type="SMART" id="SM00226"/>
    </source>
</evidence>
<evidence type="ECO:0000256" key="4">
    <source>
        <dbReference type="ARBA" id="ARBA00022912"/>
    </source>
</evidence>
<feature type="active site" evidence="5">
    <location>
        <position position="18"/>
    </location>
</feature>
<dbReference type="SUPFAM" id="SSF52788">
    <property type="entry name" value="Phosphotyrosine protein phosphatases I"/>
    <property type="match status" value="1"/>
</dbReference>
<comment type="caution">
    <text evidence="7">The sequence shown here is derived from an EMBL/GenBank/DDBJ whole genome shotgun (WGS) entry which is preliminary data.</text>
</comment>
<feature type="active site" description="Proton donor" evidence="5">
    <location>
        <position position="130"/>
    </location>
</feature>
<reference evidence="7 8" key="1">
    <citation type="submission" date="2019-09" db="EMBL/GenBank/DDBJ databases">
        <authorList>
            <person name="Kevbrin V."/>
            <person name="Grouzdev D.S."/>
        </authorList>
    </citation>
    <scope>NUCLEOTIDE SEQUENCE [LARGE SCALE GENOMIC DNA]</scope>
    <source>
        <strain evidence="7 8">G-192</strain>
    </source>
</reference>
<keyword evidence="4" id="KW-0904">Protein phosphatase</keyword>
<accession>A0A5M6ZN22</accession>
<name>A0A5M6ZN22_9PROT</name>
<comment type="similarity">
    <text evidence="1">Belongs to the low molecular weight phosphotyrosine protein phosphatase family.</text>
</comment>
<evidence type="ECO:0000256" key="2">
    <source>
        <dbReference type="ARBA" id="ARBA00013064"/>
    </source>
</evidence>
<sequence>MARRSVSILFVCTGNICRSPTAEAVMRVLAEKAGRDVRCESAGTGSWHEGERPDPRAVSAAQRRGYDMTGMIARAVMDADFTAYDHLIALDHSHKRWLLSARDYRRLPERARISLLMDWSVGQAGRDVPDPYYGGSAEFERALDLIEKGCQGLISRL</sequence>
<evidence type="ECO:0000256" key="1">
    <source>
        <dbReference type="ARBA" id="ARBA00011063"/>
    </source>
</evidence>
<evidence type="ECO:0000256" key="5">
    <source>
        <dbReference type="PIRSR" id="PIRSR617867-1"/>
    </source>
</evidence>
<dbReference type="GO" id="GO:0004725">
    <property type="term" value="F:protein tyrosine phosphatase activity"/>
    <property type="evidence" value="ECO:0007669"/>
    <property type="project" value="UniProtKB-EC"/>
</dbReference>
<proteinExistence type="inferred from homology"/>
<feature type="active site" description="Nucleophile" evidence="5">
    <location>
        <position position="12"/>
    </location>
</feature>
<dbReference type="InterPro" id="IPR036196">
    <property type="entry name" value="Ptyr_pPase_sf"/>
</dbReference>
<dbReference type="InterPro" id="IPR050438">
    <property type="entry name" value="LMW_PTPase"/>
</dbReference>
<evidence type="ECO:0000313" key="7">
    <source>
        <dbReference type="EMBL" id="KAA5803691.1"/>
    </source>
</evidence>
<evidence type="ECO:0000256" key="3">
    <source>
        <dbReference type="ARBA" id="ARBA00022801"/>
    </source>
</evidence>
<dbReference type="PANTHER" id="PTHR11717">
    <property type="entry name" value="LOW MOLECULAR WEIGHT PROTEIN TYROSINE PHOSPHATASE"/>
    <property type="match status" value="1"/>
</dbReference>
<keyword evidence="3" id="KW-0378">Hydrolase</keyword>
<dbReference type="Proteomes" id="UP000325122">
    <property type="component" value="Unassembled WGS sequence"/>
</dbReference>
<dbReference type="SMART" id="SM00226">
    <property type="entry name" value="LMWPc"/>
    <property type="match status" value="1"/>
</dbReference>
<dbReference type="EMBL" id="VWOJ01000002">
    <property type="protein sequence ID" value="KAA5803691.1"/>
    <property type="molecule type" value="Genomic_DNA"/>
</dbReference>
<feature type="domain" description="Phosphotyrosine protein phosphatase I" evidence="6">
    <location>
        <begin position="6"/>
        <end position="156"/>
    </location>
</feature>